<dbReference type="PANTHER" id="PTHR43389">
    <property type="entry name" value="V-TYPE PROTON ATPASE SUBUNIT B"/>
    <property type="match status" value="1"/>
</dbReference>
<accession>A0A9W6TY12</accession>
<protein>
    <submittedName>
        <fullName evidence="7">Unnamed protein product</fullName>
    </submittedName>
</protein>
<keyword evidence="8" id="KW-1185">Reference proteome</keyword>
<dbReference type="InterPro" id="IPR004100">
    <property type="entry name" value="ATPase_F1/V1/A1_a/bsu_N"/>
</dbReference>
<dbReference type="GO" id="GO:0046034">
    <property type="term" value="P:ATP metabolic process"/>
    <property type="evidence" value="ECO:0007669"/>
    <property type="project" value="InterPro"/>
</dbReference>
<proteinExistence type="inferred from homology"/>
<reference evidence="7" key="1">
    <citation type="submission" date="2023-04" db="EMBL/GenBank/DDBJ databases">
        <title>Phytophthora lilii NBRC 32176.</title>
        <authorList>
            <person name="Ichikawa N."/>
            <person name="Sato H."/>
            <person name="Tonouchi N."/>
        </authorList>
    </citation>
    <scope>NUCLEOTIDE SEQUENCE</scope>
    <source>
        <strain evidence="7">NBRC 32176</strain>
    </source>
</reference>
<dbReference type="InterPro" id="IPR022879">
    <property type="entry name" value="V-ATPase_su_B/beta"/>
</dbReference>
<dbReference type="Pfam" id="PF00006">
    <property type="entry name" value="ATP-synt_ab"/>
    <property type="match status" value="1"/>
</dbReference>
<evidence type="ECO:0000313" key="7">
    <source>
        <dbReference type="EMBL" id="GMF21795.1"/>
    </source>
</evidence>
<gene>
    <name evidence="7" type="ORF">Plil01_000863100</name>
</gene>
<feature type="region of interest" description="Disordered" evidence="4">
    <location>
        <begin position="101"/>
        <end position="136"/>
    </location>
</feature>
<dbReference type="EMBL" id="BSXW01000418">
    <property type="protein sequence ID" value="GMF21795.1"/>
    <property type="molecule type" value="Genomic_DNA"/>
</dbReference>
<dbReference type="CDD" id="cd18118">
    <property type="entry name" value="ATP-synt_V_A-type_beta_N"/>
    <property type="match status" value="1"/>
</dbReference>
<dbReference type="InterPro" id="IPR027417">
    <property type="entry name" value="P-loop_NTPase"/>
</dbReference>
<evidence type="ECO:0000256" key="2">
    <source>
        <dbReference type="ARBA" id="ARBA00022448"/>
    </source>
</evidence>
<dbReference type="HAMAP" id="MF_00310">
    <property type="entry name" value="ATP_synth_B_arch"/>
    <property type="match status" value="1"/>
</dbReference>
<feature type="domain" description="ATPase F1/V1/A1 complex alpha/beta subunit nucleotide-binding" evidence="5">
    <location>
        <begin position="270"/>
        <end position="473"/>
    </location>
</feature>
<dbReference type="CDD" id="cd18112">
    <property type="entry name" value="ATP-synt_V_A-type_beta_C"/>
    <property type="match status" value="1"/>
</dbReference>
<dbReference type="NCBIfam" id="NF003235">
    <property type="entry name" value="PRK04196.1"/>
    <property type="match status" value="1"/>
</dbReference>
<feature type="domain" description="ATPase F1/V1/A1 complex alpha/beta subunit N-terminal" evidence="6">
    <location>
        <begin position="160"/>
        <end position="213"/>
    </location>
</feature>
<dbReference type="Proteomes" id="UP001165083">
    <property type="component" value="Unassembled WGS sequence"/>
</dbReference>
<feature type="compositionally biased region" description="Basic and acidic residues" evidence="4">
    <location>
        <begin position="125"/>
        <end position="136"/>
    </location>
</feature>
<dbReference type="AlphaFoldDB" id="A0A9W6TY12"/>
<evidence type="ECO:0000313" key="8">
    <source>
        <dbReference type="Proteomes" id="UP001165083"/>
    </source>
</evidence>
<keyword evidence="3" id="KW-0406">Ion transport</keyword>
<dbReference type="SUPFAM" id="SSF52540">
    <property type="entry name" value="P-loop containing nucleoside triphosphate hydrolases"/>
    <property type="match status" value="1"/>
</dbReference>
<comment type="caution">
    <text evidence="7">The sequence shown here is derived from an EMBL/GenBank/DDBJ whole genome shotgun (WGS) entry which is preliminary data.</text>
</comment>
<organism evidence="7 8">
    <name type="scientific">Phytophthora lilii</name>
    <dbReference type="NCBI Taxonomy" id="2077276"/>
    <lineage>
        <taxon>Eukaryota</taxon>
        <taxon>Sar</taxon>
        <taxon>Stramenopiles</taxon>
        <taxon>Oomycota</taxon>
        <taxon>Peronosporomycetes</taxon>
        <taxon>Peronosporales</taxon>
        <taxon>Peronosporaceae</taxon>
        <taxon>Phytophthora</taxon>
    </lineage>
</organism>
<keyword evidence="2" id="KW-0813">Transport</keyword>
<sequence>MKAKAARLEIKRQQQAIRAKEVAGEKALHDEKVRWRRREALVASLRQQSAKWTTGENYTEKLKEDVFIYSPQQISARGSFDPSSTSGSAVSWLEKLQRMKPAGVHDSSDEEAATAVASAADEEDASKPKKEEETSRCVEARRARGAVALLTLCACLSPSVQLPKFAEIVNLTLASGEKRQGKVLEVHGSKAVVQVFEGTDGIDNRHTHCEFTGDVLKMAISEEMLGRAFNGSGKAIDGAPAVVAEEYLDIEGQPINPSCRDYPKEMIQTGISAIDVMNSIARGQKIPLFSAAGLPHNEIAAQIVRQAGLVQRKDVMDSHEDNFAIVFGAMGVNMETARFFRNDFEESGSMQKTALFMNLANDPTIERIVTPRLALTTAEYLAYERDLHVLVILTDMSSYADALREVSAAREEVPGRRGYPGYMYTDLSTLYERAGRVTGRNGSITQLPILTMPNDDITHPIPDLTGYITEGQYASYATGKDVQAMKAVVGEEALSLEDHLYLKFTDKFEGKFIAQGPYQSRDIYESLDLAWSLFRAFPKELLKKIPKKHLDTYYARRTQAREEKEEVNRGDVMHAWHFR</sequence>
<evidence type="ECO:0000259" key="5">
    <source>
        <dbReference type="Pfam" id="PF00006"/>
    </source>
</evidence>
<comment type="similarity">
    <text evidence="1">Belongs to the ATPase alpha/beta chains family.</text>
</comment>
<evidence type="ECO:0000259" key="6">
    <source>
        <dbReference type="Pfam" id="PF02874"/>
    </source>
</evidence>
<dbReference type="GO" id="GO:0046961">
    <property type="term" value="F:proton-transporting ATPase activity, rotational mechanism"/>
    <property type="evidence" value="ECO:0007669"/>
    <property type="project" value="TreeGrafter"/>
</dbReference>
<evidence type="ECO:0000256" key="1">
    <source>
        <dbReference type="ARBA" id="ARBA00008936"/>
    </source>
</evidence>
<dbReference type="GO" id="GO:0005524">
    <property type="term" value="F:ATP binding"/>
    <property type="evidence" value="ECO:0007669"/>
    <property type="project" value="InterPro"/>
</dbReference>
<dbReference type="InterPro" id="IPR000194">
    <property type="entry name" value="ATPase_F1/V1/A1_a/bsu_nucl-bd"/>
</dbReference>
<dbReference type="OrthoDB" id="1735853at2759"/>
<dbReference type="CDD" id="cd01135">
    <property type="entry name" value="V_A-ATPase_B"/>
    <property type="match status" value="1"/>
</dbReference>
<dbReference type="Pfam" id="PF02874">
    <property type="entry name" value="ATP-synt_ab_N"/>
    <property type="match status" value="1"/>
</dbReference>
<evidence type="ECO:0000256" key="3">
    <source>
        <dbReference type="ARBA" id="ARBA00023065"/>
    </source>
</evidence>
<dbReference type="GO" id="GO:0007035">
    <property type="term" value="P:vacuolar acidification"/>
    <property type="evidence" value="ECO:0007669"/>
    <property type="project" value="TreeGrafter"/>
</dbReference>
<dbReference type="PANTHER" id="PTHR43389:SF4">
    <property type="entry name" value="V-TYPE PROTON ATPASE SUBUNIT B"/>
    <property type="match status" value="1"/>
</dbReference>
<dbReference type="Gene3D" id="3.40.50.12240">
    <property type="match status" value="2"/>
</dbReference>
<name>A0A9W6TY12_9STRA</name>
<evidence type="ECO:0000256" key="4">
    <source>
        <dbReference type="SAM" id="MobiDB-lite"/>
    </source>
</evidence>